<accession>A0A1X7AFK7</accession>
<organism evidence="2 3">
    <name type="scientific">Parendozoicomonas haliclonae</name>
    <dbReference type="NCBI Taxonomy" id="1960125"/>
    <lineage>
        <taxon>Bacteria</taxon>
        <taxon>Pseudomonadati</taxon>
        <taxon>Pseudomonadota</taxon>
        <taxon>Gammaproteobacteria</taxon>
        <taxon>Oceanospirillales</taxon>
        <taxon>Endozoicomonadaceae</taxon>
        <taxon>Parendozoicomonas</taxon>
    </lineage>
</organism>
<reference evidence="2 3" key="1">
    <citation type="submission" date="2017-03" db="EMBL/GenBank/DDBJ databases">
        <authorList>
            <person name="Afonso C.L."/>
            <person name="Miller P.J."/>
            <person name="Scott M.A."/>
            <person name="Spackman E."/>
            <person name="Goraichik I."/>
            <person name="Dimitrov K.M."/>
            <person name="Suarez D.L."/>
            <person name="Swayne D.E."/>
        </authorList>
    </citation>
    <scope>NUCLEOTIDE SEQUENCE [LARGE SCALE GENOMIC DNA]</scope>
    <source>
        <strain evidence="2">SB41UT1</strain>
    </source>
</reference>
<dbReference type="Proteomes" id="UP000196573">
    <property type="component" value="Unassembled WGS sequence"/>
</dbReference>
<evidence type="ECO:0000256" key="1">
    <source>
        <dbReference type="SAM" id="MobiDB-lite"/>
    </source>
</evidence>
<proteinExistence type="predicted"/>
<evidence type="ECO:0000313" key="2">
    <source>
        <dbReference type="EMBL" id="SMA37889.1"/>
    </source>
</evidence>
<keyword evidence="3" id="KW-1185">Reference proteome</keyword>
<feature type="compositionally biased region" description="Low complexity" evidence="1">
    <location>
        <begin position="70"/>
        <end position="87"/>
    </location>
</feature>
<feature type="region of interest" description="Disordered" evidence="1">
    <location>
        <begin position="34"/>
        <end position="95"/>
    </location>
</feature>
<dbReference type="EMBL" id="FWPT01000002">
    <property type="protein sequence ID" value="SMA37889.1"/>
    <property type="molecule type" value="Genomic_DNA"/>
</dbReference>
<name>A0A1X7AFK7_9GAMM</name>
<dbReference type="AlphaFoldDB" id="A0A1X7AFK7"/>
<feature type="region of interest" description="Disordered" evidence="1">
    <location>
        <begin position="1"/>
        <end position="21"/>
    </location>
</feature>
<feature type="compositionally biased region" description="Basic residues" evidence="1">
    <location>
        <begin position="47"/>
        <end position="65"/>
    </location>
</feature>
<gene>
    <name evidence="2" type="ORF">EHSB41UT_00804</name>
</gene>
<evidence type="ECO:0000313" key="3">
    <source>
        <dbReference type="Proteomes" id="UP000196573"/>
    </source>
</evidence>
<protein>
    <submittedName>
        <fullName evidence="2">Uncharacterized protein</fullName>
    </submittedName>
</protein>
<sequence>MLPNLSPIHGHNPRNPFRRSGPVITPMIEIIPATPEPSLPEITPAHSKSRTRKPVTHTRRGRSIKPKTLPAPQTATTTATASVPQPSRQIQEVPVRTQSGVQRLLTWAVKVDSGTPDATEEELRLKALRLHRQSWGQGHNMEPYKARNWLRELQQLRGLQVMFKSPKMEQEAPLALAKVPRIPLKGTSVVIQRHGDNGIPLEATLHICFKRPRFLQEHMMCTGFAELMHAMPIIQSIHISPFPQWNHRPDEIILNLNHKNPEKIKQLAERCQTIWRGLLSNEMCGWEWAGGGHSLGGGLFLRECTQGQSSTLPPHNYIQSDAKTVSKAVARYRKERGDLKGHLDQVLQPVNNSVEND</sequence>